<gene>
    <name evidence="6" type="ORF">MC45_09810</name>
</gene>
<dbReference type="GO" id="GO:0008422">
    <property type="term" value="F:beta-glucosidase activity"/>
    <property type="evidence" value="ECO:0007669"/>
    <property type="project" value="TreeGrafter"/>
</dbReference>
<feature type="domain" description="Glycoside hydrolase family 3 C-terminal" evidence="4">
    <location>
        <begin position="432"/>
        <end position="646"/>
    </location>
</feature>
<accession>A0A097EKQ7</accession>
<feature type="domain" description="ExoP galactose-binding-like" evidence="5">
    <location>
        <begin position="685"/>
        <end position="811"/>
    </location>
</feature>
<evidence type="ECO:0000313" key="7">
    <source>
        <dbReference type="Proteomes" id="UP000033200"/>
    </source>
</evidence>
<name>A0A097EKQ7_9SPHN</name>
<dbReference type="InterPro" id="IPR041443">
    <property type="entry name" value="Exop_C"/>
</dbReference>
<feature type="domain" description="Glycoside hydrolase family 3 N-terminal" evidence="3">
    <location>
        <begin position="69"/>
        <end position="391"/>
    </location>
</feature>
<dbReference type="Gene3D" id="3.20.20.300">
    <property type="entry name" value="Glycoside hydrolase, family 3, N-terminal domain"/>
    <property type="match status" value="1"/>
</dbReference>
<dbReference type="Pfam" id="PF01915">
    <property type="entry name" value="Glyco_hydro_3_C"/>
    <property type="match status" value="1"/>
</dbReference>
<dbReference type="PANTHER" id="PTHR30620">
    <property type="entry name" value="PERIPLASMIC BETA-GLUCOSIDASE-RELATED"/>
    <property type="match status" value="1"/>
</dbReference>
<feature type="chain" id="PRO_5001934761" evidence="2">
    <location>
        <begin position="24"/>
        <end position="823"/>
    </location>
</feature>
<evidence type="ECO:0000313" key="6">
    <source>
        <dbReference type="EMBL" id="AIT08145.1"/>
    </source>
</evidence>
<dbReference type="InterPro" id="IPR036881">
    <property type="entry name" value="Glyco_hydro_3_C_sf"/>
</dbReference>
<dbReference type="EMBL" id="CP009571">
    <property type="protein sequence ID" value="AIT08145.1"/>
    <property type="molecule type" value="Genomic_DNA"/>
</dbReference>
<dbReference type="InterPro" id="IPR017853">
    <property type="entry name" value="GH"/>
</dbReference>
<dbReference type="InterPro" id="IPR001764">
    <property type="entry name" value="Glyco_hydro_3_N"/>
</dbReference>
<dbReference type="InterPro" id="IPR036962">
    <property type="entry name" value="Glyco_hydro_3_N_sf"/>
</dbReference>
<evidence type="ECO:0000256" key="1">
    <source>
        <dbReference type="ARBA" id="ARBA00022801"/>
    </source>
</evidence>
<evidence type="ECO:0000256" key="2">
    <source>
        <dbReference type="SAM" id="SignalP"/>
    </source>
</evidence>
<reference evidence="6 7" key="1">
    <citation type="submission" date="2014-09" db="EMBL/GenBank/DDBJ databases">
        <title>Using Illumina technology Improving SMRT sequencing Genome Assembly by RASTools.</title>
        <authorList>
            <person name="Zhou Y."/>
            <person name="Ma T."/>
            <person name="Liu T."/>
        </authorList>
    </citation>
    <scope>NUCLEOTIDE SEQUENCE [LARGE SCALE GENOMIC DNA]</scope>
    <source>
        <strain evidence="6 7">ATCC 55669</strain>
    </source>
</reference>
<dbReference type="KEGG" id="stax:MC45_09810"/>
<dbReference type="Gene3D" id="3.40.50.1700">
    <property type="entry name" value="Glycoside hydrolase family 3 C-terminal domain"/>
    <property type="match status" value="1"/>
</dbReference>
<dbReference type="eggNOG" id="COG1472">
    <property type="taxonomic scope" value="Bacteria"/>
</dbReference>
<keyword evidence="7" id="KW-1185">Reference proteome</keyword>
<sequence>MVLRFGTACAALALMVGASPAIAQQQAASAAVPAAATAHPGQWPLLPMQLKRDAKVEARVAAILAKMSIEDKVGQLIQVDIASITPKDLETYKLGSILNGGNSAPNGDEFAPAPEWLKLFDAFYDASVKRSDGRPVVPVIWGTDAVHGANNIVGATLFPHNIGLGAMRDPALIKKIGAVTAAETAATGIDWSFAPTVAVVQDDRWGRTYESYSEDPAIVASYAGQMVEGIQGTIGQDFMKPGHVIASVKHFLGDGGTGGHDQGDTRVSETVLREVHGAGYMTALPAGALTVMPSFSSWNGEKMTGNKSLLTGVLKDRWGFQGFTIGDWNAHGQVTGCTNEDCAPAINAGLDMFMYSGPKWKELYANTLREAKAGTIPAARLDDAVRRILRVKMIAGTFDNGRPSARPMSGKFALLGAPEHRAIARQAVRESLVLLKNNGSVLPVKPGANILVAGRGADNIGQQAGGWSITWQGTDVANKDFPNGQSIWSGIDAAARAAGGKATLAVDGAFTAKPDVAIVVFGETPYAEFTGDRPSLEYSPDDKSDLALLKKLKAAGVPTVAVFLSGRPMWVNPEMNAADAFVAAFLPGTEGGGVADVLVAGKSGRPVADFHGKLSFSWPKRIDQNVLNRTDPGYDPLFPIGFGLTYADKATLARLDETKPKVAAGDQNALFVRGRVAGGARIGTTGAAVQTRTDRRGQEDSLRLTYKGAGSVAIEQAMPIDLTRESNGDLSLIVEYRVTAKPTGAVTVGVADTGKSATVALTNQLAVGDWATVAVPLRCFASQGVVMNKVTKPFELASSGALGIDVSTIRIGSATAPIACGAK</sequence>
<dbReference type="AlphaFoldDB" id="A0A097EKQ7"/>
<dbReference type="InterPro" id="IPR051915">
    <property type="entry name" value="Cellulose_Degrad_GH3"/>
</dbReference>
<dbReference type="SUPFAM" id="SSF51445">
    <property type="entry name" value="(Trans)glycosidases"/>
    <property type="match status" value="1"/>
</dbReference>
<protein>
    <submittedName>
        <fullName evidence="6">1,4-beta-D-glucan glucohydrolase</fullName>
    </submittedName>
</protein>
<feature type="signal peptide" evidence="2">
    <location>
        <begin position="1"/>
        <end position="23"/>
    </location>
</feature>
<dbReference type="SUPFAM" id="SSF52279">
    <property type="entry name" value="Beta-D-glucan exohydrolase, C-terminal domain"/>
    <property type="match status" value="1"/>
</dbReference>
<evidence type="ECO:0000259" key="5">
    <source>
        <dbReference type="Pfam" id="PF18559"/>
    </source>
</evidence>
<dbReference type="Proteomes" id="UP000033200">
    <property type="component" value="Chromosome"/>
</dbReference>
<proteinExistence type="predicted"/>
<evidence type="ECO:0000259" key="4">
    <source>
        <dbReference type="Pfam" id="PF01915"/>
    </source>
</evidence>
<keyword evidence="1 6" id="KW-0378">Hydrolase</keyword>
<dbReference type="GO" id="GO:0009251">
    <property type="term" value="P:glucan catabolic process"/>
    <property type="evidence" value="ECO:0007669"/>
    <property type="project" value="TreeGrafter"/>
</dbReference>
<dbReference type="HOGENOM" id="CLU_004542_9_1_5"/>
<evidence type="ECO:0000259" key="3">
    <source>
        <dbReference type="Pfam" id="PF00933"/>
    </source>
</evidence>
<organism evidence="6 7">
    <name type="scientific">Sphingomonas taxi</name>
    <dbReference type="NCBI Taxonomy" id="1549858"/>
    <lineage>
        <taxon>Bacteria</taxon>
        <taxon>Pseudomonadati</taxon>
        <taxon>Pseudomonadota</taxon>
        <taxon>Alphaproteobacteria</taxon>
        <taxon>Sphingomonadales</taxon>
        <taxon>Sphingomonadaceae</taxon>
        <taxon>Sphingomonas</taxon>
    </lineage>
</organism>
<dbReference type="PRINTS" id="PR00133">
    <property type="entry name" value="GLHYDRLASE3"/>
</dbReference>
<dbReference type="Pfam" id="PF18559">
    <property type="entry name" value="Exop_C"/>
    <property type="match status" value="1"/>
</dbReference>
<dbReference type="PANTHER" id="PTHR30620:SF77">
    <property type="entry name" value="LYSOSOMAL BETA GLUCOSIDASE-LIKE"/>
    <property type="match status" value="1"/>
</dbReference>
<dbReference type="Gene3D" id="2.60.120.430">
    <property type="entry name" value="Galactose-binding lectin"/>
    <property type="match status" value="1"/>
</dbReference>
<dbReference type="Pfam" id="PF00933">
    <property type="entry name" value="Glyco_hydro_3"/>
    <property type="match status" value="1"/>
</dbReference>
<dbReference type="InterPro" id="IPR002772">
    <property type="entry name" value="Glyco_hydro_3_C"/>
</dbReference>
<keyword evidence="2" id="KW-0732">Signal</keyword>
<dbReference type="STRING" id="1549858.MC45_09810"/>